<accession>A0A077P9J2</accession>
<dbReference type="GO" id="GO:0003677">
    <property type="term" value="F:DNA binding"/>
    <property type="evidence" value="ECO:0007669"/>
    <property type="project" value="InterPro"/>
</dbReference>
<dbReference type="AlphaFoldDB" id="A0A077P9J2"/>
<dbReference type="NCBIfam" id="TIGR01764">
    <property type="entry name" value="excise"/>
    <property type="match status" value="1"/>
</dbReference>
<organism evidence="3">
    <name type="scientific">Xenorhabdus bovienii str. oregonense</name>
    <dbReference type="NCBI Taxonomy" id="1398202"/>
    <lineage>
        <taxon>Bacteria</taxon>
        <taxon>Pseudomonadati</taxon>
        <taxon>Pseudomonadota</taxon>
        <taxon>Gammaproteobacteria</taxon>
        <taxon>Enterobacterales</taxon>
        <taxon>Morganellaceae</taxon>
        <taxon>Xenorhabdus</taxon>
    </lineage>
</organism>
<feature type="transmembrane region" description="Helical" evidence="1">
    <location>
        <begin position="12"/>
        <end position="38"/>
    </location>
</feature>
<dbReference type="Proteomes" id="UP000028483">
    <property type="component" value="Unassembled WGS sequence"/>
</dbReference>
<reference evidence="3" key="1">
    <citation type="submission" date="2013-07" db="EMBL/GenBank/DDBJ databases">
        <title>Sub-species coevolution in mutualistic symbiosis.</title>
        <authorList>
            <person name="Murfin K."/>
            <person name="Klassen J."/>
            <person name="Lee M."/>
            <person name="Forst S."/>
            <person name="Stock P."/>
            <person name="Goodrich-Blair H."/>
        </authorList>
    </citation>
    <scope>NUCLEOTIDE SEQUENCE [LARGE SCALE GENOMIC DNA]</scope>
    <source>
        <strain evidence="3">Oregonense</strain>
    </source>
</reference>
<name>A0A077P9J2_XENBV</name>
<keyword evidence="1" id="KW-1133">Transmembrane helix</keyword>
<dbReference type="HOGENOM" id="CLU_106726_1_0_6"/>
<dbReference type="InterPro" id="IPR010093">
    <property type="entry name" value="SinI_DNA-bd"/>
</dbReference>
<keyword evidence="1" id="KW-0472">Membrane</keyword>
<feature type="domain" description="Helix-turn-helix" evidence="2">
    <location>
        <begin position="135"/>
        <end position="183"/>
    </location>
</feature>
<comment type="caution">
    <text evidence="3">The sequence shown here is derived from an EMBL/GenBank/DDBJ whole genome shotgun (WGS) entry which is preliminary data.</text>
</comment>
<protein>
    <recommendedName>
        <fullName evidence="2">Helix-turn-helix domain-containing protein</fullName>
    </recommendedName>
</protein>
<evidence type="ECO:0000256" key="1">
    <source>
        <dbReference type="SAM" id="Phobius"/>
    </source>
</evidence>
<dbReference type="Pfam" id="PF12728">
    <property type="entry name" value="HTH_17"/>
    <property type="match status" value="1"/>
</dbReference>
<evidence type="ECO:0000313" key="3">
    <source>
        <dbReference type="EMBL" id="CDH07735.1"/>
    </source>
</evidence>
<gene>
    <name evidence="3" type="ORF">XBO1_500002</name>
</gene>
<sequence>MRILINFIRPNGVVYYGCLVINLSSVSFVSFIASFVYFDYTNKSINTGYINMNNTTLTNLNLPAQHEIEIAMRGQRELATFLSTKFETQQIIINGADNVSHQIELPTSVLTMLMNILGELAVGNAVQIVPVHAELTTQEAANIMNVSRPHMVKLLEDGKLPHHKTGRHRRVLFADLMEYKKKRDADSIAAMQELAAQAQELNLGY</sequence>
<dbReference type="EMBL" id="CBSX010000216">
    <property type="protein sequence ID" value="CDH07735.1"/>
    <property type="molecule type" value="Genomic_DNA"/>
</dbReference>
<evidence type="ECO:0000259" key="2">
    <source>
        <dbReference type="Pfam" id="PF12728"/>
    </source>
</evidence>
<proteinExistence type="predicted"/>
<dbReference type="InterPro" id="IPR041657">
    <property type="entry name" value="HTH_17"/>
</dbReference>
<keyword evidence="1" id="KW-0812">Transmembrane</keyword>